<name>A0A853BPH4_9ACTN</name>
<keyword evidence="5 7" id="KW-1133">Transmembrane helix</keyword>
<evidence type="ECO:0000256" key="1">
    <source>
        <dbReference type="ARBA" id="ARBA00004141"/>
    </source>
</evidence>
<dbReference type="GO" id="GO:0043190">
    <property type="term" value="C:ATP-binding cassette (ABC) transporter complex"/>
    <property type="evidence" value="ECO:0007669"/>
    <property type="project" value="TreeGrafter"/>
</dbReference>
<dbReference type="InterPro" id="IPR000515">
    <property type="entry name" value="MetI-like"/>
</dbReference>
<dbReference type="GO" id="GO:0005275">
    <property type="term" value="F:amine transmembrane transporter activity"/>
    <property type="evidence" value="ECO:0007669"/>
    <property type="project" value="TreeGrafter"/>
</dbReference>
<evidence type="ECO:0000256" key="4">
    <source>
        <dbReference type="ARBA" id="ARBA00022692"/>
    </source>
</evidence>
<feature type="transmembrane region" description="Helical" evidence="7">
    <location>
        <begin position="102"/>
        <end position="135"/>
    </location>
</feature>
<keyword evidence="2 7" id="KW-0813">Transport</keyword>
<keyword evidence="4 7" id="KW-0812">Transmembrane</keyword>
<feature type="transmembrane region" description="Helical" evidence="7">
    <location>
        <begin position="426"/>
        <end position="449"/>
    </location>
</feature>
<dbReference type="Pfam" id="PF00528">
    <property type="entry name" value="BPD_transp_1"/>
    <property type="match status" value="2"/>
</dbReference>
<feature type="transmembrane region" description="Helical" evidence="7">
    <location>
        <begin position="288"/>
        <end position="307"/>
    </location>
</feature>
<evidence type="ECO:0000256" key="8">
    <source>
        <dbReference type="SAM" id="MobiDB-lite"/>
    </source>
</evidence>
<gene>
    <name evidence="10" type="ORF">HNR12_002971</name>
</gene>
<dbReference type="CDD" id="cd06261">
    <property type="entry name" value="TM_PBP2"/>
    <property type="match status" value="2"/>
</dbReference>
<keyword evidence="3" id="KW-1003">Cell membrane</keyword>
<accession>A0A853BPH4</accession>
<comment type="subcellular location">
    <subcellularLocation>
        <location evidence="7">Cell membrane</location>
        <topology evidence="7">Multi-pass membrane protein</topology>
    </subcellularLocation>
    <subcellularLocation>
        <location evidence="1">Membrane</location>
        <topology evidence="1">Multi-pass membrane protein</topology>
    </subcellularLocation>
</comment>
<dbReference type="Gene3D" id="1.10.3720.10">
    <property type="entry name" value="MetI-like"/>
    <property type="match status" value="2"/>
</dbReference>
<protein>
    <submittedName>
        <fullName evidence="10">Glycine betaine/proline transport system permease protein</fullName>
    </submittedName>
</protein>
<evidence type="ECO:0000256" key="2">
    <source>
        <dbReference type="ARBA" id="ARBA00022448"/>
    </source>
</evidence>
<evidence type="ECO:0000256" key="6">
    <source>
        <dbReference type="ARBA" id="ARBA00023136"/>
    </source>
</evidence>
<feature type="transmembrane region" description="Helical" evidence="7">
    <location>
        <begin position="38"/>
        <end position="58"/>
    </location>
</feature>
<organism evidence="10 11">
    <name type="scientific">Streptomonospora nanhaiensis</name>
    <dbReference type="NCBI Taxonomy" id="1323731"/>
    <lineage>
        <taxon>Bacteria</taxon>
        <taxon>Bacillati</taxon>
        <taxon>Actinomycetota</taxon>
        <taxon>Actinomycetes</taxon>
        <taxon>Streptosporangiales</taxon>
        <taxon>Nocardiopsidaceae</taxon>
        <taxon>Streptomonospora</taxon>
    </lineage>
</organism>
<keyword evidence="11" id="KW-1185">Reference proteome</keyword>
<dbReference type="RefSeq" id="WP_179768021.1">
    <property type="nucleotide sequence ID" value="NZ_JACCFO010000001.1"/>
</dbReference>
<feature type="transmembrane region" description="Helical" evidence="7">
    <location>
        <begin position="455"/>
        <end position="474"/>
    </location>
</feature>
<dbReference type="PROSITE" id="PS50928">
    <property type="entry name" value="ABC_TM1"/>
    <property type="match status" value="2"/>
</dbReference>
<dbReference type="PANTHER" id="PTHR47737:SF1">
    <property type="entry name" value="GLYCINE BETAINE_PROLINE BETAINE TRANSPORT SYSTEM PERMEASE PROTEIN PROW"/>
    <property type="match status" value="1"/>
</dbReference>
<dbReference type="PANTHER" id="PTHR47737">
    <property type="entry name" value="GLYCINE BETAINE/PROLINE BETAINE TRANSPORT SYSTEM PERMEASE PROTEIN PROW"/>
    <property type="match status" value="1"/>
</dbReference>
<dbReference type="GO" id="GO:0015226">
    <property type="term" value="F:carnitine transmembrane transporter activity"/>
    <property type="evidence" value="ECO:0007669"/>
    <property type="project" value="TreeGrafter"/>
</dbReference>
<dbReference type="FunFam" id="1.10.3720.10:FF:000001">
    <property type="entry name" value="Glycine betaine ABC transporter, permease"/>
    <property type="match status" value="2"/>
</dbReference>
<feature type="domain" description="ABC transmembrane type-1" evidence="9">
    <location>
        <begin position="162"/>
        <end position="341"/>
    </location>
</feature>
<feature type="transmembrane region" description="Helical" evidence="7">
    <location>
        <begin position="481"/>
        <end position="501"/>
    </location>
</feature>
<evidence type="ECO:0000256" key="7">
    <source>
        <dbReference type="RuleBase" id="RU363032"/>
    </source>
</evidence>
<dbReference type="AlphaFoldDB" id="A0A853BPH4"/>
<feature type="transmembrane region" description="Helical" evidence="7">
    <location>
        <begin position="142"/>
        <end position="160"/>
    </location>
</feature>
<dbReference type="SUPFAM" id="SSF161098">
    <property type="entry name" value="MetI-like"/>
    <property type="match status" value="2"/>
</dbReference>
<dbReference type="EMBL" id="JACCFO010000001">
    <property type="protein sequence ID" value="NYI96694.1"/>
    <property type="molecule type" value="Genomic_DNA"/>
</dbReference>
<evidence type="ECO:0000259" key="9">
    <source>
        <dbReference type="PROSITE" id="PS50928"/>
    </source>
</evidence>
<evidence type="ECO:0000313" key="10">
    <source>
        <dbReference type="EMBL" id="NYI96694.1"/>
    </source>
</evidence>
<feature type="transmembrane region" description="Helical" evidence="7">
    <location>
        <begin position="210"/>
        <end position="236"/>
    </location>
</feature>
<feature type="transmembrane region" description="Helical" evidence="7">
    <location>
        <begin position="166"/>
        <end position="189"/>
    </location>
</feature>
<feature type="transmembrane region" description="Helical" evidence="7">
    <location>
        <begin position="592"/>
        <end position="619"/>
    </location>
</feature>
<proteinExistence type="inferred from homology"/>
<evidence type="ECO:0000256" key="5">
    <source>
        <dbReference type="ARBA" id="ARBA00022989"/>
    </source>
</evidence>
<dbReference type="Proteomes" id="UP000575985">
    <property type="component" value="Unassembled WGS sequence"/>
</dbReference>
<sequence length="661" mass="66952">MAVGSASAPAPPAAAGPPAPSAPPGPADRARRRAANRWVLAAALLLVLGAGFAAARILDTPAWLGAFPAATGEWLTARLDSAYAWIVANRNTSPLFLYGFNYVSVGLGSAVVLVNQALTLLTWPGVVVLGVFAAWRAAGWRVALLVLAAFASFALTGLWNEAMTTLALIITSVLIALAVGVPLGVLAGLRPAVDRALRPVLDFLQIMPAFAYLMPMLLLFGIGNPAAAVATVLYAVPPAVRITALAVRGVDPGAVEAGTSLGSTPWQLLTRVRLPMAWRTIMLGVNQTIMLAVSMVVIASVIGAGGLGDAIYQALSKVNVGQATEAGAAIVLMAIALDRVTGAAGEGGRTPAVPARWRTPVLAGGLAAGAAAVAAGHLAGVRGWPPDWSVSVAQPLNSVQAAAQSALGGATGALGDLLLRGVLNPLSALLTGIPWWLVVLVAAGFGFVFAGARAALTGGLAVLATGLLGVWDNAMDTLSQVLVAAAVTVALGVALGVLAARRDLLAALLRPVLDTMQTLPPFVYLIPAVALFGVGRVPALAAAVVFALPPVVRLVNDGIRGVDPGAVEAAVAQGSTPRQLLTKVQLPLARPALLLAVNQGIMMVLAMVVMGALVGAGSLGYDVVFGLKQNQLGLGLTSGVAIVCLGLLLDRVTQGQRTAHA</sequence>
<feature type="transmembrane region" description="Helical" evidence="7">
    <location>
        <begin position="521"/>
        <end position="548"/>
    </location>
</feature>
<dbReference type="GO" id="GO:0031460">
    <property type="term" value="P:glycine betaine transport"/>
    <property type="evidence" value="ECO:0007669"/>
    <property type="project" value="TreeGrafter"/>
</dbReference>
<comment type="caution">
    <text evidence="10">The sequence shown here is derived from an EMBL/GenBank/DDBJ whole genome shotgun (WGS) entry which is preliminary data.</text>
</comment>
<dbReference type="InterPro" id="IPR035906">
    <property type="entry name" value="MetI-like_sf"/>
</dbReference>
<feature type="region of interest" description="Disordered" evidence="8">
    <location>
        <begin position="1"/>
        <end position="29"/>
    </location>
</feature>
<feature type="transmembrane region" description="Helical" evidence="7">
    <location>
        <begin position="631"/>
        <end position="649"/>
    </location>
</feature>
<evidence type="ECO:0000256" key="3">
    <source>
        <dbReference type="ARBA" id="ARBA00022475"/>
    </source>
</evidence>
<feature type="transmembrane region" description="Helical" evidence="7">
    <location>
        <begin position="401"/>
        <end position="419"/>
    </location>
</feature>
<feature type="domain" description="ABC transmembrane type-1" evidence="9">
    <location>
        <begin position="474"/>
        <end position="653"/>
    </location>
</feature>
<feature type="compositionally biased region" description="Pro residues" evidence="8">
    <location>
        <begin position="9"/>
        <end position="26"/>
    </location>
</feature>
<comment type="similarity">
    <text evidence="7">Belongs to the binding-protein-dependent transport system permease family.</text>
</comment>
<keyword evidence="6 7" id="KW-0472">Membrane</keyword>
<feature type="transmembrane region" description="Helical" evidence="7">
    <location>
        <begin position="361"/>
        <end position="381"/>
    </location>
</feature>
<evidence type="ECO:0000313" key="11">
    <source>
        <dbReference type="Proteomes" id="UP000575985"/>
    </source>
</evidence>
<dbReference type="GO" id="GO:0015871">
    <property type="term" value="P:choline transport"/>
    <property type="evidence" value="ECO:0007669"/>
    <property type="project" value="TreeGrafter"/>
</dbReference>
<reference evidence="10 11" key="1">
    <citation type="submission" date="2020-07" db="EMBL/GenBank/DDBJ databases">
        <title>Sequencing the genomes of 1000 actinobacteria strains.</title>
        <authorList>
            <person name="Klenk H.-P."/>
        </authorList>
    </citation>
    <scope>NUCLEOTIDE SEQUENCE [LARGE SCALE GENOMIC DNA]</scope>
    <source>
        <strain evidence="10 11">DSM 45927</strain>
    </source>
</reference>